<evidence type="ECO:0000256" key="1">
    <source>
        <dbReference type="SAM" id="MobiDB-lite"/>
    </source>
</evidence>
<keyword evidence="2" id="KW-1133">Transmembrane helix</keyword>
<dbReference type="OrthoDB" id="3550957at2759"/>
<dbReference type="EMBL" id="ML119133">
    <property type="protein sequence ID" value="RPB11828.1"/>
    <property type="molecule type" value="Genomic_DNA"/>
</dbReference>
<accession>A0A3N4KQR5</accession>
<organism evidence="3 4">
    <name type="scientific">Morchella conica CCBAS932</name>
    <dbReference type="NCBI Taxonomy" id="1392247"/>
    <lineage>
        <taxon>Eukaryota</taxon>
        <taxon>Fungi</taxon>
        <taxon>Dikarya</taxon>
        <taxon>Ascomycota</taxon>
        <taxon>Pezizomycotina</taxon>
        <taxon>Pezizomycetes</taxon>
        <taxon>Pezizales</taxon>
        <taxon>Morchellaceae</taxon>
        <taxon>Morchella</taxon>
    </lineage>
</organism>
<feature type="transmembrane region" description="Helical" evidence="2">
    <location>
        <begin position="221"/>
        <end position="242"/>
    </location>
</feature>
<feature type="region of interest" description="Disordered" evidence="1">
    <location>
        <begin position="272"/>
        <end position="296"/>
    </location>
</feature>
<dbReference type="AlphaFoldDB" id="A0A3N4KQR5"/>
<reference evidence="3 4" key="1">
    <citation type="journal article" date="2018" name="Nat. Ecol. Evol.">
        <title>Pezizomycetes genomes reveal the molecular basis of ectomycorrhizal truffle lifestyle.</title>
        <authorList>
            <person name="Murat C."/>
            <person name="Payen T."/>
            <person name="Noel B."/>
            <person name="Kuo A."/>
            <person name="Morin E."/>
            <person name="Chen J."/>
            <person name="Kohler A."/>
            <person name="Krizsan K."/>
            <person name="Balestrini R."/>
            <person name="Da Silva C."/>
            <person name="Montanini B."/>
            <person name="Hainaut M."/>
            <person name="Levati E."/>
            <person name="Barry K.W."/>
            <person name="Belfiori B."/>
            <person name="Cichocki N."/>
            <person name="Clum A."/>
            <person name="Dockter R.B."/>
            <person name="Fauchery L."/>
            <person name="Guy J."/>
            <person name="Iotti M."/>
            <person name="Le Tacon F."/>
            <person name="Lindquist E.A."/>
            <person name="Lipzen A."/>
            <person name="Malagnac F."/>
            <person name="Mello A."/>
            <person name="Molinier V."/>
            <person name="Miyauchi S."/>
            <person name="Poulain J."/>
            <person name="Riccioni C."/>
            <person name="Rubini A."/>
            <person name="Sitrit Y."/>
            <person name="Splivallo R."/>
            <person name="Traeger S."/>
            <person name="Wang M."/>
            <person name="Zifcakova L."/>
            <person name="Wipf D."/>
            <person name="Zambonelli A."/>
            <person name="Paolocci F."/>
            <person name="Nowrousian M."/>
            <person name="Ottonello S."/>
            <person name="Baldrian P."/>
            <person name="Spatafora J.W."/>
            <person name="Henrissat B."/>
            <person name="Nagy L.G."/>
            <person name="Aury J.M."/>
            <person name="Wincker P."/>
            <person name="Grigoriev I.V."/>
            <person name="Bonfante P."/>
            <person name="Martin F.M."/>
        </authorList>
    </citation>
    <scope>NUCLEOTIDE SEQUENCE [LARGE SCALE GENOMIC DNA]</scope>
    <source>
        <strain evidence="3 4">CCBAS932</strain>
    </source>
</reference>
<sequence length="324" mass="34112">MFSLSRFGIGQFTKPVLLFSLILLTISTVFTTFILCGTTSPALRKFYLISFSYNDSKTTTEVLNGLEKLDGLLSSSKNDSATFSLIRVGYRGLCVDHSEGWDCARTSADLERVAGDLGGDPLDLMAIADIYRSRISFSLPVWVAVIAMAVGWLGVAVNCIPGIPIPAWTKKVAAVGCSLGTLALMGTMVLQQVTSGAVSTLVQKMGINTVEAKIGGANVGFGWAAFALSLLATIAICAIVFAEWGIATAQAKALEKGDYLVGKATGGKVGMSDFATSDPENGPQKPAGTQPSLGTSTLRSQLGEKALDYGKQAALGAFQNRMKR</sequence>
<dbReference type="GO" id="GO:0000747">
    <property type="term" value="P:conjugation with cellular fusion"/>
    <property type="evidence" value="ECO:0007669"/>
    <property type="project" value="TreeGrafter"/>
</dbReference>
<dbReference type="InParanoid" id="A0A3N4KQR5"/>
<keyword evidence="2" id="KW-0472">Membrane</keyword>
<gene>
    <name evidence="3" type="ORF">P167DRAFT_524029</name>
</gene>
<feature type="transmembrane region" description="Helical" evidence="2">
    <location>
        <begin position="12"/>
        <end position="35"/>
    </location>
</feature>
<dbReference type="GO" id="GO:0043332">
    <property type="term" value="C:mating projection tip"/>
    <property type="evidence" value="ECO:0007669"/>
    <property type="project" value="TreeGrafter"/>
</dbReference>
<name>A0A3N4KQR5_9PEZI</name>
<dbReference type="Proteomes" id="UP000277580">
    <property type="component" value="Unassembled WGS sequence"/>
</dbReference>
<dbReference type="PANTHER" id="PTHR28092:SF1">
    <property type="entry name" value="FACTOR-INDUCED GENE 1 PROTEIN"/>
    <property type="match status" value="1"/>
</dbReference>
<proteinExistence type="predicted"/>
<dbReference type="PANTHER" id="PTHR28092">
    <property type="entry name" value="FACTOR-INDUCED GENE 1 PROTEIN"/>
    <property type="match status" value="1"/>
</dbReference>
<dbReference type="InterPro" id="IPR033481">
    <property type="entry name" value="Dni1/Fig1"/>
</dbReference>
<protein>
    <submittedName>
        <fullName evidence="3">Uncharacterized protein</fullName>
    </submittedName>
</protein>
<dbReference type="GO" id="GO:0016020">
    <property type="term" value="C:membrane"/>
    <property type="evidence" value="ECO:0007669"/>
    <property type="project" value="InterPro"/>
</dbReference>
<evidence type="ECO:0000256" key="2">
    <source>
        <dbReference type="SAM" id="Phobius"/>
    </source>
</evidence>
<dbReference type="Pfam" id="PF12351">
    <property type="entry name" value="Fig1"/>
    <property type="match status" value="1"/>
</dbReference>
<evidence type="ECO:0000313" key="3">
    <source>
        <dbReference type="EMBL" id="RPB11828.1"/>
    </source>
</evidence>
<keyword evidence="4" id="KW-1185">Reference proteome</keyword>
<evidence type="ECO:0000313" key="4">
    <source>
        <dbReference type="Proteomes" id="UP000277580"/>
    </source>
</evidence>
<feature type="transmembrane region" description="Helical" evidence="2">
    <location>
        <begin position="139"/>
        <end position="160"/>
    </location>
</feature>
<feature type="compositionally biased region" description="Polar residues" evidence="1">
    <location>
        <begin position="287"/>
        <end position="296"/>
    </location>
</feature>
<keyword evidence="2" id="KW-0812">Transmembrane</keyword>